<evidence type="ECO:0000256" key="3">
    <source>
        <dbReference type="ARBA" id="ARBA00022459"/>
    </source>
</evidence>
<dbReference type="Proteomes" id="UP001194696">
    <property type="component" value="Unassembled WGS sequence"/>
</dbReference>
<keyword evidence="8" id="KW-0472">Membrane</keyword>
<accession>A0ABQ7JI00</accession>
<comment type="similarity">
    <text evidence="2 11">Belongs to the KAR5 family.</text>
</comment>
<feature type="non-terminal residue" evidence="12">
    <location>
        <position position="369"/>
    </location>
</feature>
<keyword evidence="7" id="KW-1133">Transmembrane helix</keyword>
<dbReference type="EMBL" id="JAAAIM010002130">
    <property type="protein sequence ID" value="KAG0273940.1"/>
    <property type="molecule type" value="Genomic_DNA"/>
</dbReference>
<evidence type="ECO:0000313" key="12">
    <source>
        <dbReference type="EMBL" id="KAG0273940.1"/>
    </source>
</evidence>
<evidence type="ECO:0008006" key="14">
    <source>
        <dbReference type="Google" id="ProtNLM"/>
    </source>
</evidence>
<reference evidence="12 13" key="1">
    <citation type="journal article" date="2020" name="Fungal Divers.">
        <title>Resolving the Mortierellaceae phylogeny through synthesis of multi-gene phylogenetics and phylogenomics.</title>
        <authorList>
            <person name="Vandepol N."/>
            <person name="Liber J."/>
            <person name="Desiro A."/>
            <person name="Na H."/>
            <person name="Kennedy M."/>
            <person name="Barry K."/>
            <person name="Grigoriev I.V."/>
            <person name="Miller A.N."/>
            <person name="O'Donnell K."/>
            <person name="Stajich J.E."/>
            <person name="Bonito G."/>
        </authorList>
    </citation>
    <scope>NUCLEOTIDE SEQUENCE [LARGE SCALE GENOMIC DNA]</scope>
    <source>
        <strain evidence="12 13">AD045</strain>
    </source>
</reference>
<sequence length="369" mass="41720">ALKAYDYKPDCFKDAARALRQGCKSIEIDEDEKTRYAIRLTTCEIATANMPIPQECHSLASAESDPNQQPTTSDISQCVQSLGRVPQLWTSYSGYFREVKVMCLAVRYSLEHDELRRLQNNLSRTHSDQIKLLKEQQRVLAETNRLETERLKELSALHSTIATEVNSMLNLAGTLRNELRSVTEEVSKLTQSIEKGMLQQNAALSTTQESNARILAEYEDIVHSTLASVSQSMHQWHDSLQLGLSRAQEIDSLNQDSIVLGDTVEEIEKMARKSQETFERLNRVVEGFWKDQEDVLEQVRPFLGSWSIVSLTLIQGLQTAQVSTLSASTFKPKKQQSRSLCSFDEKPPIKTSAEMWEKVAASWDLAFGT</sequence>
<evidence type="ECO:0000256" key="1">
    <source>
        <dbReference type="ARBA" id="ARBA00003389"/>
    </source>
</evidence>
<evidence type="ECO:0000256" key="7">
    <source>
        <dbReference type="ARBA" id="ARBA00022989"/>
    </source>
</evidence>
<evidence type="ECO:0000256" key="2">
    <source>
        <dbReference type="ARBA" id="ARBA00010473"/>
    </source>
</evidence>
<dbReference type="PANTHER" id="PTHR28012">
    <property type="entry name" value="NUCLEAR FUSION PROTEIN KAR5"/>
    <property type="match status" value="1"/>
</dbReference>
<evidence type="ECO:0000256" key="10">
    <source>
        <dbReference type="ARBA" id="ARBA00023242"/>
    </source>
</evidence>
<keyword evidence="10 11" id="KW-0539">Nucleus</keyword>
<keyword evidence="9" id="KW-0325">Glycoprotein</keyword>
<protein>
    <recommendedName>
        <fullName evidence="14">Nuclear fusion protein KAR5</fullName>
    </recommendedName>
</protein>
<comment type="caution">
    <text evidence="12">The sequence shown here is derived from an EMBL/GenBank/DDBJ whole genome shotgun (WGS) entry which is preliminary data.</text>
</comment>
<dbReference type="Pfam" id="PF04163">
    <property type="entry name" value="Tht1"/>
    <property type="match status" value="1"/>
</dbReference>
<evidence type="ECO:0000256" key="6">
    <source>
        <dbReference type="ARBA" id="ARBA00022824"/>
    </source>
</evidence>
<gene>
    <name evidence="12" type="ORF">BGZ96_004594</name>
</gene>
<keyword evidence="13" id="KW-1185">Reference proteome</keyword>
<evidence type="ECO:0000313" key="13">
    <source>
        <dbReference type="Proteomes" id="UP001194696"/>
    </source>
</evidence>
<comment type="function">
    <text evidence="1 11">Required for nuclear membrane fusion during karyogamy.</text>
</comment>
<name>A0ABQ7JI00_9FUNG</name>
<evidence type="ECO:0000256" key="11">
    <source>
        <dbReference type="RuleBase" id="RU368082"/>
    </source>
</evidence>
<keyword evidence="4" id="KW-0812">Transmembrane</keyword>
<evidence type="ECO:0000256" key="8">
    <source>
        <dbReference type="ARBA" id="ARBA00023136"/>
    </source>
</evidence>
<evidence type="ECO:0000256" key="4">
    <source>
        <dbReference type="ARBA" id="ARBA00022692"/>
    </source>
</evidence>
<dbReference type="PANTHER" id="PTHR28012:SF1">
    <property type="entry name" value="NUCLEAR FUSION PROTEIN KAR5"/>
    <property type="match status" value="1"/>
</dbReference>
<comment type="subcellular location">
    <subcellularLocation>
        <location evidence="11">Endoplasmic reticulum membrane</location>
    </subcellularLocation>
    <subcellularLocation>
        <location evidence="11">Nucleus membrane</location>
    </subcellularLocation>
</comment>
<evidence type="ECO:0000256" key="9">
    <source>
        <dbReference type="ARBA" id="ARBA00023180"/>
    </source>
</evidence>
<evidence type="ECO:0000256" key="5">
    <source>
        <dbReference type="ARBA" id="ARBA00022729"/>
    </source>
</evidence>
<dbReference type="InterPro" id="IPR007292">
    <property type="entry name" value="Nuclear_fusion_Kar5"/>
</dbReference>
<keyword evidence="3 11" id="KW-0415">Karyogamy</keyword>
<keyword evidence="6 11" id="KW-0256">Endoplasmic reticulum</keyword>
<organism evidence="12 13">
    <name type="scientific">Linnemannia gamsii</name>
    <dbReference type="NCBI Taxonomy" id="64522"/>
    <lineage>
        <taxon>Eukaryota</taxon>
        <taxon>Fungi</taxon>
        <taxon>Fungi incertae sedis</taxon>
        <taxon>Mucoromycota</taxon>
        <taxon>Mortierellomycotina</taxon>
        <taxon>Mortierellomycetes</taxon>
        <taxon>Mortierellales</taxon>
        <taxon>Mortierellaceae</taxon>
        <taxon>Linnemannia</taxon>
    </lineage>
</organism>
<keyword evidence="5 11" id="KW-0732">Signal</keyword>
<proteinExistence type="inferred from homology"/>
<feature type="non-terminal residue" evidence="12">
    <location>
        <position position="1"/>
    </location>
</feature>